<dbReference type="GeneTree" id="ENSGT00940000163810"/>
<dbReference type="InterPro" id="IPR045249">
    <property type="entry name" value="HARBI1-like"/>
</dbReference>
<evidence type="ECO:0008006" key="3">
    <source>
        <dbReference type="Google" id="ProtNLM"/>
    </source>
</evidence>
<evidence type="ECO:0000313" key="2">
    <source>
        <dbReference type="Proteomes" id="UP000694380"/>
    </source>
</evidence>
<reference evidence="1" key="1">
    <citation type="submission" date="2025-08" db="UniProtKB">
        <authorList>
            <consortium name="Ensembl"/>
        </authorList>
    </citation>
    <scope>IDENTIFICATION</scope>
</reference>
<organism evidence="1 2">
    <name type="scientific">Chrysemys picta bellii</name>
    <name type="common">Western painted turtle</name>
    <name type="synonym">Emys bellii</name>
    <dbReference type="NCBI Taxonomy" id="8478"/>
    <lineage>
        <taxon>Eukaryota</taxon>
        <taxon>Metazoa</taxon>
        <taxon>Chordata</taxon>
        <taxon>Craniata</taxon>
        <taxon>Vertebrata</taxon>
        <taxon>Euteleostomi</taxon>
        <taxon>Archelosauria</taxon>
        <taxon>Testudinata</taxon>
        <taxon>Testudines</taxon>
        <taxon>Cryptodira</taxon>
        <taxon>Durocryptodira</taxon>
        <taxon>Testudinoidea</taxon>
        <taxon>Emydidae</taxon>
        <taxon>Chrysemys</taxon>
    </lineage>
</organism>
<keyword evidence="2" id="KW-1185">Reference proteome</keyword>
<dbReference type="PANTHER" id="PTHR22930">
    <property type="match status" value="1"/>
</dbReference>
<dbReference type="AlphaFoldDB" id="A0A8C3F4S2"/>
<reference evidence="1" key="2">
    <citation type="submission" date="2025-09" db="UniProtKB">
        <authorList>
            <consortium name="Ensembl"/>
        </authorList>
    </citation>
    <scope>IDENTIFICATION</scope>
</reference>
<dbReference type="Ensembl" id="ENSCPBT00000003745.1">
    <property type="protein sequence ID" value="ENSCPBP00000003075.1"/>
    <property type="gene ID" value="ENSCPBG00000002480.1"/>
</dbReference>
<proteinExistence type="predicted"/>
<dbReference type="OMA" id="GLERCMT"/>
<accession>A0A8C3F4S2</accession>
<dbReference type="Proteomes" id="UP000694380">
    <property type="component" value="Unplaced"/>
</dbReference>
<dbReference type="PANTHER" id="PTHR22930:SF206">
    <property type="entry name" value="NUCLEASE HARBI1"/>
    <property type="match status" value="1"/>
</dbReference>
<evidence type="ECO:0000313" key="1">
    <source>
        <dbReference type="Ensembl" id="ENSCPBP00000003075.1"/>
    </source>
</evidence>
<sequence length="308" mass="34648">MPRDASLRIPEIPLFPSTFGAIFQRFLCSAICLQEMEPELLRRMLTSLASTSRLAIELFLKIQSDSESDGEDSDDAIEMRNAYNTKLLVAFTDMLSTVERRFWVRETSTEWWDHIVMEVWDDEQWLQNFWMRKATFMGLCEELAPTLRRKDTRLRAALPVEKRVAIAIWKLATPDSYRSVANQFGVGKSTVGIVLMQVCKAINRILLRRTVTLGNVQEIVDGFAQMGFPNCGGAIDGTHIPILAPPHLGSEYINRKGYFSMVLQALVGVSLTLTQAGLERCMTHASFGTLGCSGRCRPGLFSQSGRSR</sequence>
<name>A0A8C3F4S2_CHRPI</name>
<protein>
    <recommendedName>
        <fullName evidence="3">DDE Tnp4 domain-containing protein</fullName>
    </recommendedName>
</protein>